<evidence type="ECO:0000256" key="2">
    <source>
        <dbReference type="ARBA" id="ARBA00022448"/>
    </source>
</evidence>
<keyword evidence="3" id="KW-1003">Cell membrane</keyword>
<feature type="transmembrane region" description="Helical" evidence="7">
    <location>
        <begin position="227"/>
        <end position="250"/>
    </location>
</feature>
<sequence length="265" mass="28869">MTAAGLAVRPRRVRSRHGPNTALVGVAGVASFIALWWVGSEQTAFIPPVTDVLAEIPAFLADTTIYRDILVSLMRVVGALVLAIVAGLAAAVVMARGRFWGRVVSRYVDLALGLPSTIAALLALFIFKRSEIGVFVVVALATFPFVAIALSQGLRAAGGHLTGMASVYGLGPWRTMRHVSVPHLVPYTLSAVRNEYAHAWRVVVLAEVFSVNSGIGRRFIQAYDRFLLMDVCLWLLTFIALLLGTEYLVLRPLERFVLRWRGGEA</sequence>
<organism evidence="9 10">
    <name type="scientific">Georgenia yuyongxinii</name>
    <dbReference type="NCBI Taxonomy" id="2589797"/>
    <lineage>
        <taxon>Bacteria</taxon>
        <taxon>Bacillati</taxon>
        <taxon>Actinomycetota</taxon>
        <taxon>Actinomycetes</taxon>
        <taxon>Micrococcales</taxon>
        <taxon>Bogoriellaceae</taxon>
        <taxon>Georgenia</taxon>
    </lineage>
</organism>
<dbReference type="PANTHER" id="PTHR30151">
    <property type="entry name" value="ALKANE SULFONATE ABC TRANSPORTER-RELATED, MEMBRANE SUBUNIT"/>
    <property type="match status" value="1"/>
</dbReference>
<dbReference type="InterPro" id="IPR000515">
    <property type="entry name" value="MetI-like"/>
</dbReference>
<feature type="domain" description="ABC transmembrane type-1" evidence="8">
    <location>
        <begin position="69"/>
        <end position="254"/>
    </location>
</feature>
<evidence type="ECO:0000259" key="8">
    <source>
        <dbReference type="PROSITE" id="PS50928"/>
    </source>
</evidence>
<dbReference type="EMBL" id="CP040915">
    <property type="protein sequence ID" value="QDC25640.1"/>
    <property type="molecule type" value="Genomic_DNA"/>
</dbReference>
<keyword evidence="4 7" id="KW-0812">Transmembrane</keyword>
<evidence type="ECO:0000313" key="9">
    <source>
        <dbReference type="EMBL" id="QDC25640.1"/>
    </source>
</evidence>
<name>A0A5B8C699_9MICO</name>
<keyword evidence="2 7" id="KW-0813">Transport</keyword>
<reference evidence="9 10" key="1">
    <citation type="submission" date="2019-05" db="EMBL/GenBank/DDBJ databases">
        <title>Georgenia *** sp. nov., and Georgenia *** sp. nov., isolated from the intestinal contents of plateau pika (Ochotona curzoniae) in the Qinghai-Tibet plateau of China.</title>
        <authorList>
            <person name="Tian Z."/>
        </authorList>
    </citation>
    <scope>NUCLEOTIDE SEQUENCE [LARGE SCALE GENOMIC DNA]</scope>
    <source>
        <strain evidence="9 10">Z443</strain>
    </source>
</reference>
<dbReference type="InterPro" id="IPR035906">
    <property type="entry name" value="MetI-like_sf"/>
</dbReference>
<dbReference type="PROSITE" id="PS50928">
    <property type="entry name" value="ABC_TM1"/>
    <property type="match status" value="1"/>
</dbReference>
<dbReference type="Pfam" id="PF00528">
    <property type="entry name" value="BPD_transp_1"/>
    <property type="match status" value="1"/>
</dbReference>
<dbReference type="RefSeq" id="WP_139929890.1">
    <property type="nucleotide sequence ID" value="NZ_CP040915.1"/>
</dbReference>
<evidence type="ECO:0000256" key="3">
    <source>
        <dbReference type="ARBA" id="ARBA00022475"/>
    </source>
</evidence>
<dbReference type="PANTHER" id="PTHR30151:SF38">
    <property type="entry name" value="ALIPHATIC SULFONATES TRANSPORT PERMEASE PROTEIN SSUC-RELATED"/>
    <property type="match status" value="1"/>
</dbReference>
<feature type="transmembrane region" description="Helical" evidence="7">
    <location>
        <begin position="21"/>
        <end position="39"/>
    </location>
</feature>
<evidence type="ECO:0000256" key="6">
    <source>
        <dbReference type="ARBA" id="ARBA00023136"/>
    </source>
</evidence>
<dbReference type="CDD" id="cd06261">
    <property type="entry name" value="TM_PBP2"/>
    <property type="match status" value="1"/>
</dbReference>
<dbReference type="OrthoDB" id="9804439at2"/>
<dbReference type="GO" id="GO:0005886">
    <property type="term" value="C:plasma membrane"/>
    <property type="evidence" value="ECO:0007669"/>
    <property type="project" value="UniProtKB-SubCell"/>
</dbReference>
<evidence type="ECO:0000256" key="4">
    <source>
        <dbReference type="ARBA" id="ARBA00022692"/>
    </source>
</evidence>
<dbReference type="SUPFAM" id="SSF161098">
    <property type="entry name" value="MetI-like"/>
    <property type="match status" value="1"/>
</dbReference>
<keyword evidence="5 7" id="KW-1133">Transmembrane helix</keyword>
<evidence type="ECO:0000256" key="5">
    <source>
        <dbReference type="ARBA" id="ARBA00022989"/>
    </source>
</evidence>
<evidence type="ECO:0000256" key="7">
    <source>
        <dbReference type="RuleBase" id="RU363032"/>
    </source>
</evidence>
<gene>
    <name evidence="9" type="ORF">FE374_14405</name>
</gene>
<dbReference type="KEGG" id="gyu:FE374_14405"/>
<feature type="transmembrane region" description="Helical" evidence="7">
    <location>
        <begin position="132"/>
        <end position="150"/>
    </location>
</feature>
<feature type="transmembrane region" description="Helical" evidence="7">
    <location>
        <begin position="76"/>
        <end position="95"/>
    </location>
</feature>
<dbReference type="GO" id="GO:0055085">
    <property type="term" value="P:transmembrane transport"/>
    <property type="evidence" value="ECO:0007669"/>
    <property type="project" value="InterPro"/>
</dbReference>
<accession>A0A5B8C699</accession>
<dbReference type="Gene3D" id="1.10.3720.10">
    <property type="entry name" value="MetI-like"/>
    <property type="match status" value="1"/>
</dbReference>
<evidence type="ECO:0000313" key="10">
    <source>
        <dbReference type="Proteomes" id="UP000314616"/>
    </source>
</evidence>
<protein>
    <submittedName>
        <fullName evidence="9">ABC transporter permease subunit</fullName>
    </submittedName>
</protein>
<dbReference type="AlphaFoldDB" id="A0A5B8C699"/>
<keyword evidence="6 7" id="KW-0472">Membrane</keyword>
<proteinExistence type="inferred from homology"/>
<dbReference type="Proteomes" id="UP000314616">
    <property type="component" value="Chromosome"/>
</dbReference>
<comment type="subcellular location">
    <subcellularLocation>
        <location evidence="1 7">Cell membrane</location>
        <topology evidence="1 7">Multi-pass membrane protein</topology>
    </subcellularLocation>
</comment>
<comment type="similarity">
    <text evidence="7">Belongs to the binding-protein-dependent transport system permease family.</text>
</comment>
<evidence type="ECO:0000256" key="1">
    <source>
        <dbReference type="ARBA" id="ARBA00004651"/>
    </source>
</evidence>
<feature type="transmembrane region" description="Helical" evidence="7">
    <location>
        <begin position="107"/>
        <end position="126"/>
    </location>
</feature>